<dbReference type="PROSITE" id="PS50929">
    <property type="entry name" value="ABC_TM1F"/>
    <property type="match status" value="1"/>
</dbReference>
<feature type="transmembrane region" description="Helical" evidence="7">
    <location>
        <begin position="27"/>
        <end position="52"/>
    </location>
</feature>
<feature type="transmembrane region" description="Helical" evidence="7">
    <location>
        <begin position="144"/>
        <end position="164"/>
    </location>
</feature>
<evidence type="ECO:0000256" key="1">
    <source>
        <dbReference type="ARBA" id="ARBA00004651"/>
    </source>
</evidence>
<comment type="caution">
    <text evidence="10">The sequence shown here is derived from an EMBL/GenBank/DDBJ whole genome shotgun (WGS) entry which is preliminary data.</text>
</comment>
<gene>
    <name evidence="10" type="ORF">LR3_10365</name>
</gene>
<dbReference type="GO" id="GO:0005886">
    <property type="term" value="C:plasma membrane"/>
    <property type="evidence" value="ECO:0007669"/>
    <property type="project" value="UniProtKB-SubCell"/>
</dbReference>
<dbReference type="GO" id="GO:0015421">
    <property type="term" value="F:ABC-type oligopeptide transporter activity"/>
    <property type="evidence" value="ECO:0007669"/>
    <property type="project" value="TreeGrafter"/>
</dbReference>
<evidence type="ECO:0000256" key="7">
    <source>
        <dbReference type="SAM" id="Phobius"/>
    </source>
</evidence>
<dbReference type="PANTHER" id="PTHR43394">
    <property type="entry name" value="ATP-DEPENDENT PERMEASE MDL1, MITOCHONDRIAL"/>
    <property type="match status" value="1"/>
</dbReference>
<dbReference type="GO" id="GO:0045454">
    <property type="term" value="P:cell redox homeostasis"/>
    <property type="evidence" value="ECO:0007669"/>
    <property type="project" value="InterPro"/>
</dbReference>
<evidence type="ECO:0000256" key="5">
    <source>
        <dbReference type="ARBA" id="ARBA00022989"/>
    </source>
</evidence>
<dbReference type="InterPro" id="IPR014223">
    <property type="entry name" value="ABC_CydC/D"/>
</dbReference>
<sequence>MNKIPLLKAMKHDRWVKPFLKRYKWTLVLAITLGIVTFICASGLMFTAGYLISKSATMPFNILLVYVPIVLTRAFGIFRPVTNYFERLVSHNWVLKMTSAFRKKLYDSLEQDAVFFNSKYRIGDILGLLSEDVAHIQNLYLRTIFPMLVAFGLYAIIVIGMGIISPLMGLLMLVLFGLIIIAVPVWSVLVNGARQQLEKQYTNTLYADLTDNIMGITDWVFAGRSADYLQHYDQSEKNVLASQKAMKRFEHWRDFILQVMILLVVVSLIIWGAARFGGHWGGSANWIAAFVLCVFPLDEVLSSLPAAAQETNVYTDSLKRLNELPQPPAPSKVNVEIAAPYHLKITDVYYRYPKTEKMILQGINLDVNPGEKLAILGRSGAGKSTLASLIRGDRKPTSGTVTLNNVPTDELGDEISNYIGIVHQSPYLFHTTILNNIRLGNENATEDQVWDVLERVGLAAMIRRLPKGLHTMVDEAGLRFSGGERHRLSLARILLKDAPIILLDEPTVGLDPVTEEKVIETFMKQLQGKTLIWITHHLQGIEMMDQVVFIEDGKISMQGSPAELQKTNEHYRALKMADEGI</sequence>
<evidence type="ECO:0000313" key="10">
    <source>
        <dbReference type="EMBL" id="KEK16768.1"/>
    </source>
</evidence>
<feature type="transmembrane region" description="Helical" evidence="7">
    <location>
        <begin position="170"/>
        <end position="190"/>
    </location>
</feature>
<feature type="transmembrane region" description="Helical" evidence="7">
    <location>
        <begin position="58"/>
        <end position="78"/>
    </location>
</feature>
<dbReference type="SUPFAM" id="SSF90123">
    <property type="entry name" value="ABC transporter transmembrane region"/>
    <property type="match status" value="1"/>
</dbReference>
<dbReference type="Gene3D" id="1.20.1560.10">
    <property type="entry name" value="ABC transporter type 1, transmembrane domain"/>
    <property type="match status" value="1"/>
</dbReference>
<dbReference type="PATRIC" id="fig|1598.90.peg.25"/>
<protein>
    <submittedName>
        <fullName evidence="10">Cysteine ABC transporter ATP-binding protein</fullName>
    </submittedName>
</protein>
<feature type="transmembrane region" description="Helical" evidence="7">
    <location>
        <begin position="255"/>
        <end position="274"/>
    </location>
</feature>
<dbReference type="Pfam" id="PF00664">
    <property type="entry name" value="ABC_membrane"/>
    <property type="match status" value="1"/>
</dbReference>
<dbReference type="InterPro" id="IPR036640">
    <property type="entry name" value="ABC1_TM_sf"/>
</dbReference>
<feature type="domain" description="ABC transporter" evidence="8">
    <location>
        <begin position="343"/>
        <end position="577"/>
    </location>
</feature>
<dbReference type="InterPro" id="IPR039421">
    <property type="entry name" value="Type_1_exporter"/>
</dbReference>
<dbReference type="InterPro" id="IPR011527">
    <property type="entry name" value="ABC1_TM_dom"/>
</dbReference>
<evidence type="ECO:0000256" key="4">
    <source>
        <dbReference type="ARBA" id="ARBA00022840"/>
    </source>
</evidence>
<dbReference type="GO" id="GO:0005524">
    <property type="term" value="F:ATP binding"/>
    <property type="evidence" value="ECO:0007669"/>
    <property type="project" value="UniProtKB-KW"/>
</dbReference>
<comment type="subcellular location">
    <subcellularLocation>
        <location evidence="1">Cell membrane</location>
        <topology evidence="1">Multi-pass membrane protein</topology>
    </subcellularLocation>
</comment>
<evidence type="ECO:0000259" key="8">
    <source>
        <dbReference type="PROSITE" id="PS50893"/>
    </source>
</evidence>
<dbReference type="PROSITE" id="PS50893">
    <property type="entry name" value="ABC_TRANSPORTER_2"/>
    <property type="match status" value="1"/>
</dbReference>
<dbReference type="InterPro" id="IPR003593">
    <property type="entry name" value="AAA+_ATPase"/>
</dbReference>
<dbReference type="Pfam" id="PF00005">
    <property type="entry name" value="ABC_tran"/>
    <property type="match status" value="1"/>
</dbReference>
<reference evidence="10 11" key="1">
    <citation type="submission" date="2014-06" db="EMBL/GenBank/DDBJ databases">
        <title>Genetic determinant of reutericyclin biosynthesis of Lactobacillus reuteri.</title>
        <authorList>
            <person name="Lin X."/>
            <person name="Duar R."/>
            <person name="Walter J."/>
            <person name="Gaenzle M."/>
        </authorList>
    </citation>
    <scope>NUCLEOTIDE SEQUENCE [LARGE SCALE GENOMIC DNA]</scope>
    <source>
        <strain evidence="10 11">LTH2584</strain>
    </source>
</reference>
<dbReference type="EMBL" id="JOSX01000002">
    <property type="protein sequence ID" value="KEK16768.1"/>
    <property type="molecule type" value="Genomic_DNA"/>
</dbReference>
<organism evidence="10 11">
    <name type="scientific">Limosilactobacillus reuteri</name>
    <name type="common">Lactobacillus reuteri</name>
    <dbReference type="NCBI Taxonomy" id="1598"/>
    <lineage>
        <taxon>Bacteria</taxon>
        <taxon>Bacillati</taxon>
        <taxon>Bacillota</taxon>
        <taxon>Bacilli</taxon>
        <taxon>Lactobacillales</taxon>
        <taxon>Lactobacillaceae</taxon>
        <taxon>Limosilactobacillus</taxon>
    </lineage>
</organism>
<evidence type="ECO:0000256" key="3">
    <source>
        <dbReference type="ARBA" id="ARBA00022741"/>
    </source>
</evidence>
<dbReference type="SUPFAM" id="SSF52540">
    <property type="entry name" value="P-loop containing nucleoside triphosphate hydrolases"/>
    <property type="match status" value="1"/>
</dbReference>
<dbReference type="AlphaFoldDB" id="A0A073JRP3"/>
<dbReference type="PANTHER" id="PTHR43394:SF1">
    <property type="entry name" value="ATP-BINDING CASSETTE SUB-FAMILY B MEMBER 10, MITOCHONDRIAL"/>
    <property type="match status" value="1"/>
</dbReference>
<keyword evidence="5 7" id="KW-1133">Transmembrane helix</keyword>
<dbReference type="InterPro" id="IPR003439">
    <property type="entry name" value="ABC_transporter-like_ATP-bd"/>
</dbReference>
<dbReference type="GO" id="GO:0016887">
    <property type="term" value="F:ATP hydrolysis activity"/>
    <property type="evidence" value="ECO:0007669"/>
    <property type="project" value="InterPro"/>
</dbReference>
<keyword evidence="2 7" id="KW-0812">Transmembrane</keyword>
<dbReference type="GO" id="GO:0034775">
    <property type="term" value="P:glutathione transmembrane transport"/>
    <property type="evidence" value="ECO:0007669"/>
    <property type="project" value="InterPro"/>
</dbReference>
<dbReference type="Gene3D" id="3.40.50.300">
    <property type="entry name" value="P-loop containing nucleotide triphosphate hydrolases"/>
    <property type="match status" value="1"/>
</dbReference>
<proteinExistence type="predicted"/>
<keyword evidence="4 10" id="KW-0067">ATP-binding</keyword>
<accession>A0A073JRP3</accession>
<evidence type="ECO:0000313" key="11">
    <source>
        <dbReference type="Proteomes" id="UP000027731"/>
    </source>
</evidence>
<evidence type="ECO:0000256" key="6">
    <source>
        <dbReference type="ARBA" id="ARBA00023136"/>
    </source>
</evidence>
<dbReference type="NCBIfam" id="TIGR02868">
    <property type="entry name" value="CydC"/>
    <property type="match status" value="1"/>
</dbReference>
<keyword evidence="6 7" id="KW-0472">Membrane</keyword>
<dbReference type="SMART" id="SM00382">
    <property type="entry name" value="AAA"/>
    <property type="match status" value="1"/>
</dbReference>
<dbReference type="CDD" id="cd03247">
    <property type="entry name" value="ABCC_cytochrome_bd"/>
    <property type="match status" value="1"/>
</dbReference>
<dbReference type="Proteomes" id="UP000027731">
    <property type="component" value="Unassembled WGS sequence"/>
</dbReference>
<evidence type="ECO:0000256" key="2">
    <source>
        <dbReference type="ARBA" id="ARBA00022692"/>
    </source>
</evidence>
<keyword evidence="3" id="KW-0547">Nucleotide-binding</keyword>
<evidence type="ECO:0000259" key="9">
    <source>
        <dbReference type="PROSITE" id="PS50929"/>
    </source>
</evidence>
<name>A0A073JRP3_LIMRT</name>
<dbReference type="InterPro" id="IPR027417">
    <property type="entry name" value="P-loop_NTPase"/>
</dbReference>
<feature type="domain" description="ABC transmembrane type-1" evidence="9">
    <location>
        <begin position="28"/>
        <end position="279"/>
    </location>
</feature>